<evidence type="ECO:0000256" key="2">
    <source>
        <dbReference type="ARBA" id="ARBA00022723"/>
    </source>
</evidence>
<dbReference type="InterPro" id="IPR006913">
    <property type="entry name" value="CENP-V/GFA"/>
</dbReference>
<dbReference type="GO" id="GO:0046872">
    <property type="term" value="F:metal ion binding"/>
    <property type="evidence" value="ECO:0007669"/>
    <property type="project" value="UniProtKB-KW"/>
</dbReference>
<evidence type="ECO:0000256" key="1">
    <source>
        <dbReference type="ARBA" id="ARBA00005495"/>
    </source>
</evidence>
<name>A0A6G1HIJ1_9PEZI</name>
<dbReference type="PROSITE" id="PS51891">
    <property type="entry name" value="CENP_V_GFA"/>
    <property type="match status" value="1"/>
</dbReference>
<evidence type="ECO:0000256" key="4">
    <source>
        <dbReference type="ARBA" id="ARBA00023239"/>
    </source>
</evidence>
<evidence type="ECO:0000313" key="7">
    <source>
        <dbReference type="Proteomes" id="UP000799640"/>
    </source>
</evidence>
<dbReference type="OrthoDB" id="6329284at2759"/>
<feature type="domain" description="CENP-V/GFA" evidence="5">
    <location>
        <begin position="5"/>
        <end position="132"/>
    </location>
</feature>
<sequence>MSMTFTGGCLCGAIRYSIDYPNDKLPPSNLTTQNGTCQCTMCRKFTGSLLPQSLTVQRSWITPDITTLPTFKTYLSSANGERSFCSTCGSSLTFNYRRDDGEIEFYLGTLDEEVLAGKIVGEKTDENGPHFEREKALGSQVGKAATHIFYENAVPDVTDNLQGKKFWRDRASGKPFE</sequence>
<keyword evidence="7" id="KW-1185">Reference proteome</keyword>
<protein>
    <recommendedName>
        <fullName evidence="5">CENP-V/GFA domain-containing protein</fullName>
    </recommendedName>
</protein>
<proteinExistence type="inferred from homology"/>
<dbReference type="PANTHER" id="PTHR33337">
    <property type="entry name" value="GFA DOMAIN-CONTAINING PROTEIN"/>
    <property type="match status" value="1"/>
</dbReference>
<dbReference type="Gene3D" id="3.90.1590.10">
    <property type="entry name" value="glutathione-dependent formaldehyde- activating enzyme (gfa)"/>
    <property type="match status" value="1"/>
</dbReference>
<dbReference type="InterPro" id="IPR011057">
    <property type="entry name" value="Mss4-like_sf"/>
</dbReference>
<evidence type="ECO:0000259" key="5">
    <source>
        <dbReference type="PROSITE" id="PS51891"/>
    </source>
</evidence>
<comment type="similarity">
    <text evidence="1">Belongs to the Gfa family.</text>
</comment>
<dbReference type="GO" id="GO:0016846">
    <property type="term" value="F:carbon-sulfur lyase activity"/>
    <property type="evidence" value="ECO:0007669"/>
    <property type="project" value="InterPro"/>
</dbReference>
<dbReference type="Pfam" id="PF04828">
    <property type="entry name" value="GFA"/>
    <property type="match status" value="1"/>
</dbReference>
<dbReference type="Proteomes" id="UP000799640">
    <property type="component" value="Unassembled WGS sequence"/>
</dbReference>
<evidence type="ECO:0000313" key="6">
    <source>
        <dbReference type="EMBL" id="KAF2395679.1"/>
    </source>
</evidence>
<organism evidence="6 7">
    <name type="scientific">Trichodelitschia bisporula</name>
    <dbReference type="NCBI Taxonomy" id="703511"/>
    <lineage>
        <taxon>Eukaryota</taxon>
        <taxon>Fungi</taxon>
        <taxon>Dikarya</taxon>
        <taxon>Ascomycota</taxon>
        <taxon>Pezizomycotina</taxon>
        <taxon>Dothideomycetes</taxon>
        <taxon>Dothideomycetes incertae sedis</taxon>
        <taxon>Phaeotrichales</taxon>
        <taxon>Phaeotrichaceae</taxon>
        <taxon>Trichodelitschia</taxon>
    </lineage>
</organism>
<dbReference type="SUPFAM" id="SSF51316">
    <property type="entry name" value="Mss4-like"/>
    <property type="match status" value="1"/>
</dbReference>
<dbReference type="PANTHER" id="PTHR33337:SF40">
    <property type="entry name" value="CENP-V_GFA DOMAIN-CONTAINING PROTEIN-RELATED"/>
    <property type="match status" value="1"/>
</dbReference>
<accession>A0A6G1HIJ1</accession>
<keyword evidence="2" id="KW-0479">Metal-binding</keyword>
<evidence type="ECO:0000256" key="3">
    <source>
        <dbReference type="ARBA" id="ARBA00022833"/>
    </source>
</evidence>
<gene>
    <name evidence="6" type="ORF">EJ06DRAFT_545433</name>
</gene>
<keyword evidence="3" id="KW-0862">Zinc</keyword>
<dbReference type="EMBL" id="ML996712">
    <property type="protein sequence ID" value="KAF2395679.1"/>
    <property type="molecule type" value="Genomic_DNA"/>
</dbReference>
<reference evidence="6" key="1">
    <citation type="journal article" date="2020" name="Stud. Mycol.">
        <title>101 Dothideomycetes genomes: a test case for predicting lifestyles and emergence of pathogens.</title>
        <authorList>
            <person name="Haridas S."/>
            <person name="Albert R."/>
            <person name="Binder M."/>
            <person name="Bloem J."/>
            <person name="Labutti K."/>
            <person name="Salamov A."/>
            <person name="Andreopoulos B."/>
            <person name="Baker S."/>
            <person name="Barry K."/>
            <person name="Bills G."/>
            <person name="Bluhm B."/>
            <person name="Cannon C."/>
            <person name="Castanera R."/>
            <person name="Culley D."/>
            <person name="Daum C."/>
            <person name="Ezra D."/>
            <person name="Gonzalez J."/>
            <person name="Henrissat B."/>
            <person name="Kuo A."/>
            <person name="Liang C."/>
            <person name="Lipzen A."/>
            <person name="Lutzoni F."/>
            <person name="Magnuson J."/>
            <person name="Mondo S."/>
            <person name="Nolan M."/>
            <person name="Ohm R."/>
            <person name="Pangilinan J."/>
            <person name="Park H.-J."/>
            <person name="Ramirez L."/>
            <person name="Alfaro M."/>
            <person name="Sun H."/>
            <person name="Tritt A."/>
            <person name="Yoshinaga Y."/>
            <person name="Zwiers L.-H."/>
            <person name="Turgeon B."/>
            <person name="Goodwin S."/>
            <person name="Spatafora J."/>
            <person name="Crous P."/>
            <person name="Grigoriev I."/>
        </authorList>
    </citation>
    <scope>NUCLEOTIDE SEQUENCE</scope>
    <source>
        <strain evidence="6">CBS 262.69</strain>
    </source>
</reference>
<keyword evidence="4" id="KW-0456">Lyase</keyword>
<dbReference type="AlphaFoldDB" id="A0A6G1HIJ1"/>